<name>A0ABU7K5G8_9ACTN</name>
<evidence type="ECO:0000313" key="2">
    <source>
        <dbReference type="EMBL" id="MEE2037094.1"/>
    </source>
</evidence>
<accession>A0ABU7K5G8</accession>
<organism evidence="2 3">
    <name type="scientific">Nocardiopsis codii</name>
    <dbReference type="NCBI Taxonomy" id="3065942"/>
    <lineage>
        <taxon>Bacteria</taxon>
        <taxon>Bacillati</taxon>
        <taxon>Actinomycetota</taxon>
        <taxon>Actinomycetes</taxon>
        <taxon>Streptosporangiales</taxon>
        <taxon>Nocardiopsidaceae</taxon>
        <taxon>Nocardiopsis</taxon>
    </lineage>
</organism>
<dbReference type="RefSeq" id="WP_330090884.1">
    <property type="nucleotide sequence ID" value="NZ_JAUZMY010000005.1"/>
</dbReference>
<proteinExistence type="predicted"/>
<feature type="signal peptide" evidence="1">
    <location>
        <begin position="1"/>
        <end position="28"/>
    </location>
</feature>
<keyword evidence="1" id="KW-0732">Signal</keyword>
<keyword evidence="3" id="KW-1185">Reference proteome</keyword>
<comment type="caution">
    <text evidence="2">The sequence shown here is derived from an EMBL/GenBank/DDBJ whole genome shotgun (WGS) entry which is preliminary data.</text>
</comment>
<sequence>MNRLSKIGVLVAALSIPLTLMGAPAASAATTAPDRVSSVAANQVEAAATLTATRWYTQGIGRYVTVRNT</sequence>
<protein>
    <submittedName>
        <fullName evidence="2">Uncharacterized protein</fullName>
    </submittedName>
</protein>
<evidence type="ECO:0000256" key="1">
    <source>
        <dbReference type="SAM" id="SignalP"/>
    </source>
</evidence>
<gene>
    <name evidence="2" type="ORF">Q8791_07655</name>
</gene>
<evidence type="ECO:0000313" key="3">
    <source>
        <dbReference type="Proteomes" id="UP001356095"/>
    </source>
</evidence>
<feature type="chain" id="PRO_5046394626" evidence="1">
    <location>
        <begin position="29"/>
        <end position="69"/>
    </location>
</feature>
<dbReference type="EMBL" id="JAUZMY010000005">
    <property type="protein sequence ID" value="MEE2037094.1"/>
    <property type="molecule type" value="Genomic_DNA"/>
</dbReference>
<dbReference type="Proteomes" id="UP001356095">
    <property type="component" value="Unassembled WGS sequence"/>
</dbReference>
<reference evidence="2 3" key="1">
    <citation type="submission" date="2023-08" db="EMBL/GenBank/DDBJ databases">
        <authorList>
            <person name="Girao M."/>
            <person name="Carvalho M.F."/>
        </authorList>
    </citation>
    <scope>NUCLEOTIDE SEQUENCE [LARGE SCALE GENOMIC DNA]</scope>
    <source>
        <strain evidence="2 3">CT-R113</strain>
    </source>
</reference>